<feature type="compositionally biased region" description="Basic and acidic residues" evidence="1">
    <location>
        <begin position="255"/>
        <end position="266"/>
    </location>
</feature>
<evidence type="ECO:0000256" key="1">
    <source>
        <dbReference type="SAM" id="MobiDB-lite"/>
    </source>
</evidence>
<feature type="region of interest" description="Disordered" evidence="1">
    <location>
        <begin position="1"/>
        <end position="25"/>
    </location>
</feature>
<dbReference type="HOGENOM" id="CLU_967001_0_0_1"/>
<organism evidence="2 3">
    <name type="scientific">Stachybotrys chlorohalonatus (strain IBT 40285)</name>
    <dbReference type="NCBI Taxonomy" id="1283841"/>
    <lineage>
        <taxon>Eukaryota</taxon>
        <taxon>Fungi</taxon>
        <taxon>Dikarya</taxon>
        <taxon>Ascomycota</taxon>
        <taxon>Pezizomycotina</taxon>
        <taxon>Sordariomycetes</taxon>
        <taxon>Hypocreomycetidae</taxon>
        <taxon>Hypocreales</taxon>
        <taxon>Stachybotryaceae</taxon>
        <taxon>Stachybotrys</taxon>
    </lineage>
</organism>
<feature type="compositionally biased region" description="Basic residues" evidence="1">
    <location>
        <begin position="276"/>
        <end position="292"/>
    </location>
</feature>
<evidence type="ECO:0000313" key="2">
    <source>
        <dbReference type="EMBL" id="KFA65135.1"/>
    </source>
</evidence>
<dbReference type="EMBL" id="KL660619">
    <property type="protein sequence ID" value="KFA65135.1"/>
    <property type="molecule type" value="Genomic_DNA"/>
</dbReference>
<feature type="region of interest" description="Disordered" evidence="1">
    <location>
        <begin position="121"/>
        <end position="148"/>
    </location>
</feature>
<accession>A0A084QMF0</accession>
<reference evidence="2 3" key="1">
    <citation type="journal article" date="2014" name="BMC Genomics">
        <title>Comparative genome sequencing reveals chemotype-specific gene clusters in the toxigenic black mold Stachybotrys.</title>
        <authorList>
            <person name="Semeiks J."/>
            <person name="Borek D."/>
            <person name="Otwinowski Z."/>
            <person name="Grishin N.V."/>
        </authorList>
    </citation>
    <scope>NUCLEOTIDE SEQUENCE [LARGE SCALE GENOMIC DNA]</scope>
    <source>
        <strain evidence="2 3">IBT 40285</strain>
    </source>
</reference>
<name>A0A084QMF0_STAC4</name>
<dbReference type="InParanoid" id="A0A084QMF0"/>
<evidence type="ECO:0000313" key="3">
    <source>
        <dbReference type="Proteomes" id="UP000028524"/>
    </source>
</evidence>
<proteinExistence type="predicted"/>
<gene>
    <name evidence="2" type="ORF">S40285_10472</name>
</gene>
<dbReference type="Proteomes" id="UP000028524">
    <property type="component" value="Unassembled WGS sequence"/>
</dbReference>
<feature type="compositionally biased region" description="Basic and acidic residues" evidence="1">
    <location>
        <begin position="121"/>
        <end position="133"/>
    </location>
</feature>
<feature type="region of interest" description="Disordered" evidence="1">
    <location>
        <begin position="253"/>
        <end position="292"/>
    </location>
</feature>
<dbReference type="OrthoDB" id="5142879at2759"/>
<dbReference type="AlphaFoldDB" id="A0A084QMF0"/>
<feature type="compositionally biased region" description="Basic and acidic residues" evidence="1">
    <location>
        <begin position="15"/>
        <end position="25"/>
    </location>
</feature>
<keyword evidence="3" id="KW-1185">Reference proteome</keyword>
<sequence>MDNLYGIGAASYASPEERLQPRRDSTISLEDYAEAVKLHYTTTHTSSAEQKSVPVQDVLKSPLMLMRPHELRVPTKKRPVSPTACCALLSTQPRTPSPSPITHPLAVWAFAEDSQEDRTTRLSLGRRTDDHKAAPRSRSAHAQIESSRADSLRFPSVVTNMSTSNISKGDITMNETMALGPEPHYADQLGKLIPFGRAQLDSCFSLSVQPRNNTESSSDSSISDLTLPEGLPAARHIELDRALKHAGLEGLGDCGESRKRYSRPHESSPGTTRVFGRTKRRLRSKKTVKGAT</sequence>
<protein>
    <submittedName>
        <fullName evidence="2">Uncharacterized protein</fullName>
    </submittedName>
</protein>